<dbReference type="InterPro" id="IPR050361">
    <property type="entry name" value="MPP/UQCRC_Complex"/>
</dbReference>
<dbReference type="PANTHER" id="PTHR11851">
    <property type="entry name" value="METALLOPROTEASE"/>
    <property type="match status" value="1"/>
</dbReference>
<dbReference type="Pfam" id="PF05193">
    <property type="entry name" value="Peptidase_M16_C"/>
    <property type="match status" value="1"/>
</dbReference>
<dbReference type="GO" id="GO:0006508">
    <property type="term" value="P:proteolysis"/>
    <property type="evidence" value="ECO:0007669"/>
    <property type="project" value="InterPro"/>
</dbReference>
<gene>
    <name evidence="6" type="ordered locus">Psta_0353</name>
</gene>
<sequence>MGSSKSPVAFRHAKLANGLEIVAETSPDAYSAAYAYMVKTGARDESPEVAGVSHFLEHMVFKGTDKRTSFEVNRELDDLSSSSNAYTSEEQTVYYATTLPDDQQPIVELLTDIMRPALRQEDFDTEKKVILEEIAKYEDQPPYNAFEKCVSVFWGNHPLANSILGTVESVTALTRDQMMAYFEQRYSPGNIVLAAAGNVDFDALVKTAEQLCGKWEPKAAPRETPPFQTQLTTKVEQKSLAAQQYVIQSAMAPDARDDDRYAARLLATIVGDDSGSRLFWELIDTGEAEYAAIGCMEFQGAGLFLTSLSGVPDQTGANLAKLADILAEVQENGVTEEELEQAKNKICAHLVLQAERPSNRLFSVGGGWVQRGKYLTVREVVDRYRRVTTADIKRVLANYPLNRTATFAIGPLEQLPQ</sequence>
<dbReference type="SUPFAM" id="SSF63411">
    <property type="entry name" value="LuxS/MPP-like metallohydrolase"/>
    <property type="match status" value="2"/>
</dbReference>
<dbReference type="Pfam" id="PF00675">
    <property type="entry name" value="Peptidase_M16"/>
    <property type="match status" value="1"/>
</dbReference>
<comment type="cofactor">
    <cofactor evidence="1">
        <name>Zn(2+)</name>
        <dbReference type="ChEBI" id="CHEBI:29105"/>
    </cofactor>
</comment>
<dbReference type="STRING" id="530564.Psta_0353"/>
<dbReference type="KEGG" id="psl:Psta_0353"/>
<keyword evidence="7" id="KW-1185">Reference proteome</keyword>
<protein>
    <submittedName>
        <fullName evidence="6">Peptidase M16 domain protein</fullName>
    </submittedName>
</protein>
<feature type="domain" description="Peptidase M16 N-terminal" evidence="4">
    <location>
        <begin position="21"/>
        <end position="166"/>
    </location>
</feature>
<dbReference type="PANTHER" id="PTHR11851:SF49">
    <property type="entry name" value="MITOCHONDRIAL-PROCESSING PEPTIDASE SUBUNIT ALPHA"/>
    <property type="match status" value="1"/>
</dbReference>
<dbReference type="OrthoDB" id="9811314at2"/>
<evidence type="ECO:0000256" key="2">
    <source>
        <dbReference type="ARBA" id="ARBA00007261"/>
    </source>
</evidence>
<evidence type="ECO:0000313" key="7">
    <source>
        <dbReference type="Proteomes" id="UP000001887"/>
    </source>
</evidence>
<evidence type="ECO:0000259" key="4">
    <source>
        <dbReference type="Pfam" id="PF00675"/>
    </source>
</evidence>
<evidence type="ECO:0000256" key="3">
    <source>
        <dbReference type="RuleBase" id="RU004447"/>
    </source>
</evidence>
<dbReference type="AlphaFoldDB" id="D2R2D4"/>
<dbReference type="PROSITE" id="PS00143">
    <property type="entry name" value="INSULINASE"/>
    <property type="match status" value="1"/>
</dbReference>
<dbReference type="Gene3D" id="3.30.830.10">
    <property type="entry name" value="Metalloenzyme, LuxS/M16 peptidase-like"/>
    <property type="match status" value="2"/>
</dbReference>
<evidence type="ECO:0000259" key="5">
    <source>
        <dbReference type="Pfam" id="PF05193"/>
    </source>
</evidence>
<feature type="domain" description="Peptidase M16 C-terminal" evidence="5">
    <location>
        <begin position="173"/>
        <end position="345"/>
    </location>
</feature>
<dbReference type="HOGENOM" id="CLU_009902_3_3_0"/>
<evidence type="ECO:0000256" key="1">
    <source>
        <dbReference type="ARBA" id="ARBA00001947"/>
    </source>
</evidence>
<dbReference type="InterPro" id="IPR011765">
    <property type="entry name" value="Pept_M16_N"/>
</dbReference>
<dbReference type="InterPro" id="IPR007863">
    <property type="entry name" value="Peptidase_M16_C"/>
</dbReference>
<dbReference type="Proteomes" id="UP000001887">
    <property type="component" value="Chromosome"/>
</dbReference>
<dbReference type="GO" id="GO:0046872">
    <property type="term" value="F:metal ion binding"/>
    <property type="evidence" value="ECO:0007669"/>
    <property type="project" value="InterPro"/>
</dbReference>
<evidence type="ECO:0000313" key="6">
    <source>
        <dbReference type="EMBL" id="ADB15043.1"/>
    </source>
</evidence>
<dbReference type="GO" id="GO:0004222">
    <property type="term" value="F:metalloendopeptidase activity"/>
    <property type="evidence" value="ECO:0007669"/>
    <property type="project" value="InterPro"/>
</dbReference>
<name>D2R2D4_PIRSD</name>
<dbReference type="EMBL" id="CP001848">
    <property type="protein sequence ID" value="ADB15043.1"/>
    <property type="molecule type" value="Genomic_DNA"/>
</dbReference>
<dbReference type="eggNOG" id="COG0612">
    <property type="taxonomic scope" value="Bacteria"/>
</dbReference>
<proteinExistence type="inferred from homology"/>
<comment type="similarity">
    <text evidence="2 3">Belongs to the peptidase M16 family.</text>
</comment>
<organism evidence="6 7">
    <name type="scientific">Pirellula staleyi (strain ATCC 27377 / DSM 6068 / ICPB 4128)</name>
    <name type="common">Pirella staleyi</name>
    <dbReference type="NCBI Taxonomy" id="530564"/>
    <lineage>
        <taxon>Bacteria</taxon>
        <taxon>Pseudomonadati</taxon>
        <taxon>Planctomycetota</taxon>
        <taxon>Planctomycetia</taxon>
        <taxon>Pirellulales</taxon>
        <taxon>Pirellulaceae</taxon>
        <taxon>Pirellula</taxon>
    </lineage>
</organism>
<accession>D2R2D4</accession>
<dbReference type="InterPro" id="IPR011249">
    <property type="entry name" value="Metalloenz_LuxS/M16"/>
</dbReference>
<reference evidence="6 7" key="1">
    <citation type="journal article" date="2009" name="Stand. Genomic Sci.">
        <title>Complete genome sequence of Pirellula staleyi type strain (ATCC 27377).</title>
        <authorList>
            <person name="Clum A."/>
            <person name="Tindall B.J."/>
            <person name="Sikorski J."/>
            <person name="Ivanova N."/>
            <person name="Mavrommatis K."/>
            <person name="Lucas S."/>
            <person name="Glavina del Rio T."/>
            <person name="Nolan M."/>
            <person name="Chen F."/>
            <person name="Tice H."/>
            <person name="Pitluck S."/>
            <person name="Cheng J.F."/>
            <person name="Chertkov O."/>
            <person name="Brettin T."/>
            <person name="Han C."/>
            <person name="Detter J.C."/>
            <person name="Kuske C."/>
            <person name="Bruce D."/>
            <person name="Goodwin L."/>
            <person name="Ovchinikova G."/>
            <person name="Pati A."/>
            <person name="Mikhailova N."/>
            <person name="Chen A."/>
            <person name="Palaniappan K."/>
            <person name="Land M."/>
            <person name="Hauser L."/>
            <person name="Chang Y.J."/>
            <person name="Jeffries C.D."/>
            <person name="Chain P."/>
            <person name="Rohde M."/>
            <person name="Goker M."/>
            <person name="Bristow J."/>
            <person name="Eisen J.A."/>
            <person name="Markowitz V."/>
            <person name="Hugenholtz P."/>
            <person name="Kyrpides N.C."/>
            <person name="Klenk H.P."/>
            <person name="Lapidus A."/>
        </authorList>
    </citation>
    <scope>NUCLEOTIDE SEQUENCE [LARGE SCALE GENOMIC DNA]</scope>
    <source>
        <strain evidence="7">ATCC 27377 / DSM 6068 / ICPB 4128</strain>
    </source>
</reference>
<dbReference type="InterPro" id="IPR001431">
    <property type="entry name" value="Pept_M16_Zn_BS"/>
</dbReference>